<evidence type="ECO:0000313" key="2">
    <source>
        <dbReference type="EMBL" id="BCD98294.1"/>
    </source>
</evidence>
<feature type="chain" id="PRO_5043041582" description="DUF1552 domain-containing protein" evidence="1">
    <location>
        <begin position="36"/>
        <end position="457"/>
    </location>
</feature>
<reference evidence="2 3" key="1">
    <citation type="journal article" date="2022" name="IScience">
        <title>An ultrasensitive nanofiber-based assay for enzymatic hydrolysis and deep-sea microbial degradation of cellulose.</title>
        <authorList>
            <person name="Tsudome M."/>
            <person name="Tachioka M."/>
            <person name="Miyazaki M."/>
            <person name="Uchimura K."/>
            <person name="Tsuda M."/>
            <person name="Takaki Y."/>
            <person name="Deguchi S."/>
        </authorList>
    </citation>
    <scope>NUCLEOTIDE SEQUENCE [LARGE SCALE GENOMIC DNA]</scope>
    <source>
        <strain evidence="2 3">GE09</strain>
    </source>
</reference>
<keyword evidence="1" id="KW-0732">Signal</keyword>
<sequence>MKTPFRNTRRRFVKNAIVAGTLSPVAMRIAQPALAAVGQDTPKVVFVYMPDGVYCPKNADGTTSHGEAAWHPTGAISSTGDGYSIVNNPVMNDMTKAFTPIQEHMTFLQGLDMKLGGGSHQGGTRKVLTGNGDNSLDIILGQQDNIGGQTPVRNVNLGAMANFQAGTTDHSHYYNGVSVKPEDDPVAAFNRAYGLSSAPGATPGGYDPRRDIVSQAHKELEALMKNDLGVDERLKLSANIDALNDLQKKLDGVANAGGDSGDTGLCSTTNFNPNKFDPMPGVHPPQIHLEDNFTTVAGLQVDLMTRLLGCGMTRVGGLQMSHTTSNFRSHHSISHNFSQAWINSLDYFYSFLIEMVQRFKATPDGSSNLLDNTLIYVFSCLSDGKLHDHRDMPFMLIGGHNFGIQGNRQIRYDLNAEGDGRGVDHTKLLVSIAKYMGHDIESFGTNGVTGELPGLYS</sequence>
<gene>
    <name evidence="2" type="ORF">MARGE09_P2495</name>
</gene>
<dbReference type="KEGG" id="marq:MARGE09_P2495"/>
<dbReference type="Proteomes" id="UP001320119">
    <property type="component" value="Chromosome"/>
</dbReference>
<proteinExistence type="predicted"/>
<feature type="signal peptide" evidence="1">
    <location>
        <begin position="1"/>
        <end position="35"/>
    </location>
</feature>
<dbReference type="AlphaFoldDB" id="A0AAN1WIP3"/>
<evidence type="ECO:0000313" key="3">
    <source>
        <dbReference type="Proteomes" id="UP001320119"/>
    </source>
</evidence>
<protein>
    <recommendedName>
        <fullName evidence="4">DUF1552 domain-containing protein</fullName>
    </recommendedName>
</protein>
<accession>A0AAN1WIP3</accession>
<evidence type="ECO:0000256" key="1">
    <source>
        <dbReference type="SAM" id="SignalP"/>
    </source>
</evidence>
<organism evidence="2 3">
    <name type="scientific">Marinagarivorans cellulosilyticus</name>
    <dbReference type="NCBI Taxonomy" id="2721545"/>
    <lineage>
        <taxon>Bacteria</taxon>
        <taxon>Pseudomonadati</taxon>
        <taxon>Pseudomonadota</taxon>
        <taxon>Gammaproteobacteria</taxon>
        <taxon>Cellvibrionales</taxon>
        <taxon>Cellvibrionaceae</taxon>
        <taxon>Marinagarivorans</taxon>
    </lineage>
</organism>
<keyword evidence="3" id="KW-1185">Reference proteome</keyword>
<dbReference type="PROSITE" id="PS51318">
    <property type="entry name" value="TAT"/>
    <property type="match status" value="1"/>
</dbReference>
<dbReference type="EMBL" id="AP023086">
    <property type="protein sequence ID" value="BCD98294.1"/>
    <property type="molecule type" value="Genomic_DNA"/>
</dbReference>
<dbReference type="InterPro" id="IPR006311">
    <property type="entry name" value="TAT_signal"/>
</dbReference>
<evidence type="ECO:0008006" key="4">
    <source>
        <dbReference type="Google" id="ProtNLM"/>
    </source>
</evidence>
<dbReference type="InterPro" id="IPR011447">
    <property type="entry name" value="DUF1552"/>
</dbReference>
<dbReference type="RefSeq" id="WP_236982541.1">
    <property type="nucleotide sequence ID" value="NZ_AP023086.1"/>
</dbReference>
<name>A0AAN1WIP3_9GAMM</name>
<dbReference type="Pfam" id="PF07586">
    <property type="entry name" value="HXXSHH"/>
    <property type="match status" value="1"/>
</dbReference>